<dbReference type="GO" id="GO:0008239">
    <property type="term" value="F:dipeptidyl-peptidase activity"/>
    <property type="evidence" value="ECO:0007669"/>
    <property type="project" value="TreeGrafter"/>
</dbReference>
<organism evidence="8 9">
    <name type="scientific">Dendrobium catenatum</name>
    <dbReference type="NCBI Taxonomy" id="906689"/>
    <lineage>
        <taxon>Eukaryota</taxon>
        <taxon>Viridiplantae</taxon>
        <taxon>Streptophyta</taxon>
        <taxon>Embryophyta</taxon>
        <taxon>Tracheophyta</taxon>
        <taxon>Spermatophyta</taxon>
        <taxon>Magnoliopsida</taxon>
        <taxon>Liliopsida</taxon>
        <taxon>Asparagales</taxon>
        <taxon>Orchidaceae</taxon>
        <taxon>Epidendroideae</taxon>
        <taxon>Malaxideae</taxon>
        <taxon>Dendrobiinae</taxon>
        <taxon>Dendrobium</taxon>
    </lineage>
</organism>
<evidence type="ECO:0000256" key="5">
    <source>
        <dbReference type="ARBA" id="ARBA00023180"/>
    </source>
</evidence>
<evidence type="ECO:0000313" key="8">
    <source>
        <dbReference type="EMBL" id="PKU84916.1"/>
    </source>
</evidence>
<proteinExistence type="inferred from homology"/>
<protein>
    <submittedName>
        <fullName evidence="8">Putative serine protease EDA2</fullName>
    </submittedName>
</protein>
<reference evidence="8 9" key="2">
    <citation type="journal article" date="2017" name="Nature">
        <title>The Apostasia genome and the evolution of orchids.</title>
        <authorList>
            <person name="Zhang G.Q."/>
            <person name="Liu K.W."/>
            <person name="Li Z."/>
            <person name="Lohaus R."/>
            <person name="Hsiao Y.Y."/>
            <person name="Niu S.C."/>
            <person name="Wang J.Y."/>
            <person name="Lin Y.C."/>
            <person name="Xu Q."/>
            <person name="Chen L.J."/>
            <person name="Yoshida K."/>
            <person name="Fujiwara S."/>
            <person name="Wang Z.W."/>
            <person name="Zhang Y.Q."/>
            <person name="Mitsuda N."/>
            <person name="Wang M."/>
            <person name="Liu G.H."/>
            <person name="Pecoraro L."/>
            <person name="Huang H.X."/>
            <person name="Xiao X.J."/>
            <person name="Lin M."/>
            <person name="Wu X.Y."/>
            <person name="Wu W.L."/>
            <person name="Chen Y.Y."/>
            <person name="Chang S.B."/>
            <person name="Sakamoto S."/>
            <person name="Ohme-Takagi M."/>
            <person name="Yagi M."/>
            <person name="Zeng S.J."/>
            <person name="Shen C.Y."/>
            <person name="Yeh C.M."/>
            <person name="Luo Y.B."/>
            <person name="Tsai W.C."/>
            <person name="Van de Peer Y."/>
            <person name="Liu Z.J."/>
        </authorList>
    </citation>
    <scope>NUCLEOTIDE SEQUENCE [LARGE SCALE GENOMIC DNA]</scope>
    <source>
        <tissue evidence="8">The whole plant</tissue>
    </source>
</reference>
<evidence type="ECO:0000256" key="1">
    <source>
        <dbReference type="ARBA" id="ARBA00011079"/>
    </source>
</evidence>
<dbReference type="InterPro" id="IPR008758">
    <property type="entry name" value="Peptidase_S28"/>
</dbReference>
<dbReference type="PANTHER" id="PTHR11010">
    <property type="entry name" value="PROTEASE S28 PRO-X CARBOXYPEPTIDASE-RELATED"/>
    <property type="match status" value="1"/>
</dbReference>
<keyword evidence="9" id="KW-1185">Reference proteome</keyword>
<feature type="region of interest" description="Disordered" evidence="6">
    <location>
        <begin position="371"/>
        <end position="396"/>
    </location>
</feature>
<name>A0A2I0XAJ8_9ASPA</name>
<evidence type="ECO:0000256" key="3">
    <source>
        <dbReference type="ARBA" id="ARBA00022729"/>
    </source>
</evidence>
<keyword evidence="4" id="KW-0378">Hydrolase</keyword>
<feature type="signal peptide" evidence="7">
    <location>
        <begin position="1"/>
        <end position="19"/>
    </location>
</feature>
<dbReference type="GO" id="GO:0070008">
    <property type="term" value="F:serine-type exopeptidase activity"/>
    <property type="evidence" value="ECO:0007669"/>
    <property type="project" value="InterPro"/>
</dbReference>
<evidence type="ECO:0000256" key="6">
    <source>
        <dbReference type="SAM" id="MobiDB-lite"/>
    </source>
</evidence>
<evidence type="ECO:0000313" key="9">
    <source>
        <dbReference type="Proteomes" id="UP000233837"/>
    </source>
</evidence>
<dbReference type="GO" id="GO:0005773">
    <property type="term" value="C:vacuole"/>
    <property type="evidence" value="ECO:0007669"/>
    <property type="project" value="TreeGrafter"/>
</dbReference>
<keyword evidence="2 8" id="KW-0645">Protease</keyword>
<feature type="compositionally biased region" description="Low complexity" evidence="6">
    <location>
        <begin position="383"/>
        <end position="392"/>
    </location>
</feature>
<evidence type="ECO:0000256" key="7">
    <source>
        <dbReference type="SAM" id="SignalP"/>
    </source>
</evidence>
<gene>
    <name evidence="8" type="primary">EDA2</name>
    <name evidence="8" type="ORF">MA16_Dca019553</name>
</gene>
<dbReference type="AlphaFoldDB" id="A0A2I0XAJ8"/>
<evidence type="ECO:0000256" key="2">
    <source>
        <dbReference type="ARBA" id="ARBA00022670"/>
    </source>
</evidence>
<feature type="chain" id="PRO_5014130804" evidence="7">
    <location>
        <begin position="20"/>
        <end position="435"/>
    </location>
</feature>
<evidence type="ECO:0000256" key="4">
    <source>
        <dbReference type="ARBA" id="ARBA00022801"/>
    </source>
</evidence>
<dbReference type="EMBL" id="KZ502020">
    <property type="protein sequence ID" value="PKU84916.1"/>
    <property type="molecule type" value="Genomic_DNA"/>
</dbReference>
<dbReference type="InterPro" id="IPR029058">
    <property type="entry name" value="AB_hydrolase_fold"/>
</dbReference>
<comment type="similarity">
    <text evidence="1">Belongs to the peptidase S28 family.</text>
</comment>
<reference evidence="8 9" key="1">
    <citation type="journal article" date="2016" name="Sci. Rep.">
        <title>The Dendrobium catenatum Lindl. genome sequence provides insights into polysaccharide synthase, floral development and adaptive evolution.</title>
        <authorList>
            <person name="Zhang G.Q."/>
            <person name="Xu Q."/>
            <person name="Bian C."/>
            <person name="Tsai W.C."/>
            <person name="Yeh C.M."/>
            <person name="Liu K.W."/>
            <person name="Yoshida K."/>
            <person name="Zhang L.S."/>
            <person name="Chang S.B."/>
            <person name="Chen F."/>
            <person name="Shi Y."/>
            <person name="Su Y.Y."/>
            <person name="Zhang Y.Q."/>
            <person name="Chen L.J."/>
            <person name="Yin Y."/>
            <person name="Lin M."/>
            <person name="Huang H."/>
            <person name="Deng H."/>
            <person name="Wang Z.W."/>
            <person name="Zhu S.L."/>
            <person name="Zhao X."/>
            <person name="Deng C."/>
            <person name="Niu S.C."/>
            <person name="Huang J."/>
            <person name="Wang M."/>
            <person name="Liu G.H."/>
            <person name="Yang H.J."/>
            <person name="Xiao X.J."/>
            <person name="Hsiao Y.Y."/>
            <person name="Wu W.L."/>
            <person name="Chen Y.Y."/>
            <person name="Mitsuda N."/>
            <person name="Ohme-Takagi M."/>
            <person name="Luo Y.B."/>
            <person name="Van de Peer Y."/>
            <person name="Liu Z.J."/>
        </authorList>
    </citation>
    <scope>NUCLEOTIDE SEQUENCE [LARGE SCALE GENOMIC DNA]</scope>
    <source>
        <tissue evidence="8">The whole plant</tissue>
    </source>
</reference>
<keyword evidence="3 7" id="KW-0732">Signal</keyword>
<accession>A0A2I0XAJ8</accession>
<dbReference type="Pfam" id="PF05577">
    <property type="entry name" value="Peptidase_S28"/>
    <property type="match status" value="1"/>
</dbReference>
<keyword evidence="5" id="KW-0325">Glycoprotein</keyword>
<sequence>MNALFVLLLLPLLSPLLTANGKRFRLPTDSRAYLTQQVNWFDQTLDHFSPTDHRQFKQRYYEFLDYYDVSNGPIFLKICGESTCPGIVNDYTSVLAEKFGAALVSLEHRYYGMSSPFKLTITENLRYLSSKQALFDLAVFRQYYQVKDDVDFLYLLADAAAIAFQYGNPDVLCSPLLEAKKSKQNLVLEREFEYIQIQPELNSLYPEIFIQSHKIQDAAKKRKSKGCPRTAIKELQRKLNNCKKGLLPWSFGNQWSAKMEEKHSLKRRRKTLSTKKPQPMHASHLSFIKTEQDEGYRLPISSTSSHPLAACPLYEIPNPSAYPKSTTHTPSPLPPAAAYSISNLIEASFASIPHGQILLLASYDTFLLPNPSSTLSNRRRPSRSTNPNPTSRFFDPQRSFVPNLFLLQSRASPSCKTRKMPVLDLAPFSMRCDKI</sequence>
<dbReference type="PANTHER" id="PTHR11010:SF11">
    <property type="entry name" value="THYMUS-SPECIFIC SERINE PROTEASE"/>
    <property type="match status" value="1"/>
</dbReference>
<dbReference type="GO" id="GO:0006508">
    <property type="term" value="P:proteolysis"/>
    <property type="evidence" value="ECO:0007669"/>
    <property type="project" value="UniProtKB-KW"/>
</dbReference>
<dbReference type="Proteomes" id="UP000233837">
    <property type="component" value="Unassembled WGS sequence"/>
</dbReference>
<dbReference type="Gene3D" id="3.40.50.1820">
    <property type="entry name" value="alpha/beta hydrolase"/>
    <property type="match status" value="1"/>
</dbReference>